<name>A0ACC2INL9_9PLEO</name>
<protein>
    <submittedName>
        <fullName evidence="1">Uncharacterized protein</fullName>
    </submittedName>
</protein>
<proteinExistence type="predicted"/>
<keyword evidence="2" id="KW-1185">Reference proteome</keyword>
<comment type="caution">
    <text evidence="1">The sequence shown here is derived from an EMBL/GenBank/DDBJ whole genome shotgun (WGS) entry which is preliminary data.</text>
</comment>
<reference evidence="1" key="1">
    <citation type="submission" date="2022-11" db="EMBL/GenBank/DDBJ databases">
        <title>Genome Sequence of Boeremia exigua.</title>
        <authorList>
            <person name="Buettner E."/>
        </authorList>
    </citation>
    <scope>NUCLEOTIDE SEQUENCE</scope>
    <source>
        <strain evidence="1">CU02</strain>
    </source>
</reference>
<evidence type="ECO:0000313" key="1">
    <source>
        <dbReference type="EMBL" id="KAJ8116779.1"/>
    </source>
</evidence>
<sequence>MSDAELVLWMHCSSVDVVSDSRDGGDAGDGGTNVTIFLKQTSSKRCGDRDRVTESLSDSWYVQDQVAVGGEARPRLGRRDFATSQKSQLRATSKAPACLKLYRTTSISIPDYYRSTATFKMAQPVQTEIEDPLYNLRLSIKASATPVLSTSAEPAPADYTDDLARATHITFNVEDTHRTFALTLDTRFAPDSKPIDLRSCYFAWVNKDASVTDYFAAVTTLNEELPSGAGGSVQNLTFAQKIELVAWLSGETESSDSIAPIDNGAATAAAGDAAAIAGGKGVPVDRNMKSTQGGMVDARLLQIYDGERTMGDHNTVLRGNKPIDFSPYRKTAASFFRNRPDSHKPSAPQPALVSNLTKKPHQKVQPIILLSPSASSLLRTSNIKSFLDDGIFIPPNAADTTSANMIQIRRPMPSISSQPITFILVDSTTSFKPTYWSRVVAVFTTGQTWQFKSYKYPNPAELFSHYPGVYVGWQGEDTPQGIVDLGRGVLSAKVDKWTGSEKGRWRDREVVERIWGRIEEGMRRAGWTREGPGLAGQQPSR</sequence>
<accession>A0ACC2INL9</accession>
<dbReference type="Proteomes" id="UP001153331">
    <property type="component" value="Unassembled WGS sequence"/>
</dbReference>
<organism evidence="1 2">
    <name type="scientific">Boeremia exigua</name>
    <dbReference type="NCBI Taxonomy" id="749465"/>
    <lineage>
        <taxon>Eukaryota</taxon>
        <taxon>Fungi</taxon>
        <taxon>Dikarya</taxon>
        <taxon>Ascomycota</taxon>
        <taxon>Pezizomycotina</taxon>
        <taxon>Dothideomycetes</taxon>
        <taxon>Pleosporomycetidae</taxon>
        <taxon>Pleosporales</taxon>
        <taxon>Pleosporineae</taxon>
        <taxon>Didymellaceae</taxon>
        <taxon>Boeremia</taxon>
    </lineage>
</organism>
<gene>
    <name evidence="1" type="ORF">OPT61_g1861</name>
</gene>
<dbReference type="EMBL" id="JAPHNI010000079">
    <property type="protein sequence ID" value="KAJ8116779.1"/>
    <property type="molecule type" value="Genomic_DNA"/>
</dbReference>
<evidence type="ECO:0000313" key="2">
    <source>
        <dbReference type="Proteomes" id="UP001153331"/>
    </source>
</evidence>